<name>A0ABR1JDJ5_9AGAR</name>
<feature type="region of interest" description="Disordered" evidence="1">
    <location>
        <begin position="147"/>
        <end position="324"/>
    </location>
</feature>
<evidence type="ECO:0000313" key="2">
    <source>
        <dbReference type="EMBL" id="KAK7454001.1"/>
    </source>
</evidence>
<keyword evidence="3" id="KW-1185">Reference proteome</keyword>
<feature type="compositionally biased region" description="Low complexity" evidence="1">
    <location>
        <begin position="89"/>
        <end position="117"/>
    </location>
</feature>
<accession>A0ABR1JDJ5</accession>
<feature type="region of interest" description="Disordered" evidence="1">
    <location>
        <begin position="56"/>
        <end position="126"/>
    </location>
</feature>
<dbReference type="EMBL" id="JBANRG010000025">
    <property type="protein sequence ID" value="KAK7454001.1"/>
    <property type="molecule type" value="Genomic_DNA"/>
</dbReference>
<sequence>MSTMSVVVFPTPPPTSNTLTSVQRSHLMRSTKKLANLLGSTPHFMDMSPAPSYLEWSDDEDSYYRPSSRSSTTASSSGSLGSRSRRSSSVRSPSRPGSSRSVRSTKSSSSYSSSTSYNDDCWSDNDSAKPPLLRLALASKPSIADIKASLSPLSSSNASSSDSEEDMRYTLRLPTMSPRDSLISPAFHIPSPSTSRREKMDRLRRRLGDGVPIELVFPHDDSDDDEDIPPQSLRPVIHIPLPPPPPPKSTKPSSRSPRARGNGIVNARDSVISSNTPHRAHRIKRKPVPKIQIEPSEPVPPLPSKTDRECLQPASNESAKKDRLSLILESPLEESPLEHEGMWTSVPRAIPQIERRVSLSKRFSRNLTSEWFSEDESEMLTFAEYMKMIDDMGNFTD</sequence>
<feature type="region of interest" description="Disordered" evidence="1">
    <location>
        <begin position="1"/>
        <end position="25"/>
    </location>
</feature>
<feature type="compositionally biased region" description="Low complexity" evidence="1">
    <location>
        <begin position="148"/>
        <end position="161"/>
    </location>
</feature>
<gene>
    <name evidence="2" type="ORF">VKT23_011512</name>
</gene>
<evidence type="ECO:0000256" key="1">
    <source>
        <dbReference type="SAM" id="MobiDB-lite"/>
    </source>
</evidence>
<proteinExistence type="predicted"/>
<feature type="compositionally biased region" description="Pro residues" evidence="1">
    <location>
        <begin position="240"/>
        <end position="249"/>
    </location>
</feature>
<feature type="compositionally biased region" description="Basic residues" evidence="1">
    <location>
        <begin position="278"/>
        <end position="288"/>
    </location>
</feature>
<feature type="compositionally biased region" description="Low complexity" evidence="1">
    <location>
        <begin position="65"/>
        <end position="82"/>
    </location>
</feature>
<evidence type="ECO:0000313" key="3">
    <source>
        <dbReference type="Proteomes" id="UP001498398"/>
    </source>
</evidence>
<dbReference type="Proteomes" id="UP001498398">
    <property type="component" value="Unassembled WGS sequence"/>
</dbReference>
<comment type="caution">
    <text evidence="2">The sequence shown here is derived from an EMBL/GenBank/DDBJ whole genome shotgun (WGS) entry which is preliminary data.</text>
</comment>
<organism evidence="2 3">
    <name type="scientific">Marasmiellus scandens</name>
    <dbReference type="NCBI Taxonomy" id="2682957"/>
    <lineage>
        <taxon>Eukaryota</taxon>
        <taxon>Fungi</taxon>
        <taxon>Dikarya</taxon>
        <taxon>Basidiomycota</taxon>
        <taxon>Agaricomycotina</taxon>
        <taxon>Agaricomycetes</taxon>
        <taxon>Agaricomycetidae</taxon>
        <taxon>Agaricales</taxon>
        <taxon>Marasmiineae</taxon>
        <taxon>Omphalotaceae</taxon>
        <taxon>Marasmiellus</taxon>
    </lineage>
</organism>
<reference evidence="2 3" key="1">
    <citation type="submission" date="2024-01" db="EMBL/GenBank/DDBJ databases">
        <title>A draft genome for the cacao thread blight pathogen Marasmiellus scandens.</title>
        <authorList>
            <person name="Baruah I.K."/>
            <person name="Leung J."/>
            <person name="Bukari Y."/>
            <person name="Amoako-Attah I."/>
            <person name="Meinhardt L.W."/>
            <person name="Bailey B.A."/>
            <person name="Cohen S.P."/>
        </authorList>
    </citation>
    <scope>NUCLEOTIDE SEQUENCE [LARGE SCALE GENOMIC DNA]</scope>
    <source>
        <strain evidence="2 3">GH-19</strain>
    </source>
</reference>
<protein>
    <submittedName>
        <fullName evidence="2">Uncharacterized protein</fullName>
    </submittedName>
</protein>